<accession>A0ABX2FUQ7</accession>
<keyword evidence="2" id="KW-1185">Reference proteome</keyword>
<protein>
    <submittedName>
        <fullName evidence="1">Uncharacterized protein</fullName>
    </submittedName>
</protein>
<organism evidence="1 2">
    <name type="scientific">Hymenobacter caeli</name>
    <dbReference type="NCBI Taxonomy" id="2735894"/>
    <lineage>
        <taxon>Bacteria</taxon>
        <taxon>Pseudomonadati</taxon>
        <taxon>Bacteroidota</taxon>
        <taxon>Cytophagia</taxon>
        <taxon>Cytophagales</taxon>
        <taxon>Hymenobacteraceae</taxon>
        <taxon>Hymenobacter</taxon>
    </lineage>
</organism>
<name>A0ABX2FUQ7_9BACT</name>
<gene>
    <name evidence="1" type="ORF">HNP98_003764</name>
</gene>
<dbReference type="RefSeq" id="WP_173811682.1">
    <property type="nucleotide sequence ID" value="NZ_JABSNP010000022.1"/>
</dbReference>
<dbReference type="EMBL" id="JABSNP010000022">
    <property type="protein sequence ID" value="NRT20920.1"/>
    <property type="molecule type" value="Genomic_DNA"/>
</dbReference>
<proteinExistence type="predicted"/>
<dbReference type="Proteomes" id="UP000779507">
    <property type="component" value="Unassembled WGS sequence"/>
</dbReference>
<reference evidence="1 2" key="1">
    <citation type="submission" date="2020-05" db="EMBL/GenBank/DDBJ databases">
        <title>Genomic Encyclopedia of Type Strains, Phase IV (KMG-V): Genome sequencing to study the core and pangenomes of soil and plant-associated prokaryotes.</title>
        <authorList>
            <person name="Whitman W."/>
        </authorList>
    </citation>
    <scope>NUCLEOTIDE SEQUENCE [LARGE SCALE GENOMIC DNA]</scope>
    <source>
        <strain evidence="1 2">9A</strain>
    </source>
</reference>
<evidence type="ECO:0000313" key="1">
    <source>
        <dbReference type="EMBL" id="NRT20920.1"/>
    </source>
</evidence>
<sequence length="139" mass="13944">MLKVGSMVVLETTDGLSSASAKLGQAVPMRVKYDVKVNGQTVIQAGAPASGQVMAVMHHKGVGKQGNLAVKASAAQAVDGQMVPPTGGNIDTAGEGTAGSSIALAAVVSPLFLLKKGKEATIPAGFEMQAQVASETQVK</sequence>
<evidence type="ECO:0000313" key="2">
    <source>
        <dbReference type="Proteomes" id="UP000779507"/>
    </source>
</evidence>
<comment type="caution">
    <text evidence="1">The sequence shown here is derived from an EMBL/GenBank/DDBJ whole genome shotgun (WGS) entry which is preliminary data.</text>
</comment>